<dbReference type="AlphaFoldDB" id="A0AAW7QYS4"/>
<reference evidence="3 4" key="1">
    <citation type="submission" date="2021-03" db="EMBL/GenBank/DDBJ databases">
        <title>Pseudidiomarina terrestris, a new bacterium isolated from saline soil.</title>
        <authorList>
            <person name="Galisteo C."/>
            <person name="De La Haba R."/>
            <person name="Sanchez-Porro C."/>
            <person name="Ventosa A."/>
        </authorList>
    </citation>
    <scope>NUCLEOTIDE SEQUENCE [LARGE SCALE GENOMIC DNA]</scope>
    <source>
        <strain evidence="1 4">1APP75-32.1</strain>
        <strain evidence="3">1APR75-15</strain>
        <strain evidence="2">1ASR75-15</strain>
    </source>
</reference>
<dbReference type="Proteomes" id="UP001169491">
    <property type="component" value="Unassembled WGS sequence"/>
</dbReference>
<dbReference type="RefSeq" id="WP_301720915.1">
    <property type="nucleotide sequence ID" value="NZ_JAGGJB010000006.1"/>
</dbReference>
<evidence type="ECO:0000313" key="3">
    <source>
        <dbReference type="Proteomes" id="UP001169491"/>
    </source>
</evidence>
<comment type="caution">
    <text evidence="1">The sequence shown here is derived from an EMBL/GenBank/DDBJ whole genome shotgun (WGS) entry which is preliminary data.</text>
</comment>
<name>A0AAW7QYS4_9GAMM</name>
<evidence type="ECO:0000313" key="4">
    <source>
        <dbReference type="Proteomes" id="UP001169492"/>
    </source>
</evidence>
<evidence type="ECO:0000313" key="1">
    <source>
        <dbReference type="EMBL" id="MDN7125375.1"/>
    </source>
</evidence>
<evidence type="ECO:0000313" key="2">
    <source>
        <dbReference type="EMBL" id="MDN7130133.1"/>
    </source>
</evidence>
<proteinExistence type="predicted"/>
<organism evidence="1 4">
    <name type="scientific">Pseudidiomarina terrestris</name>
    <dbReference type="NCBI Taxonomy" id="2820060"/>
    <lineage>
        <taxon>Bacteria</taxon>
        <taxon>Pseudomonadati</taxon>
        <taxon>Pseudomonadota</taxon>
        <taxon>Gammaproteobacteria</taxon>
        <taxon>Alteromonadales</taxon>
        <taxon>Idiomarinaceae</taxon>
        <taxon>Pseudidiomarina</taxon>
    </lineage>
</organism>
<keyword evidence="3" id="KW-1185">Reference proteome</keyword>
<dbReference type="EMBL" id="JAGGJC010000004">
    <property type="protein sequence ID" value="MDN7130133.1"/>
    <property type="molecule type" value="Genomic_DNA"/>
</dbReference>
<gene>
    <name evidence="1" type="ORF">J6I90_10825</name>
    <name evidence="2" type="ORF">J6I92_09640</name>
</gene>
<protein>
    <submittedName>
        <fullName evidence="1">Uncharacterized protein</fullName>
    </submittedName>
</protein>
<sequence>MIVKKLASSLCQDANLLKESKTYIVYAILFDEDVKFLVEDEDVFSFPFFVSAKEVEIIDNKVSSYWKYSNPLTRTPKSSSRSAMLACEEMLERFFYQTLVDGELSSKRKWELLKERLDKEFD</sequence>
<accession>A0AAW7QYS4</accession>
<dbReference type="Proteomes" id="UP001169492">
    <property type="component" value="Unassembled WGS sequence"/>
</dbReference>
<dbReference type="EMBL" id="JAGGJB010000006">
    <property type="protein sequence ID" value="MDN7125375.1"/>
    <property type="molecule type" value="Genomic_DNA"/>
</dbReference>